<dbReference type="SUPFAM" id="SSF49998">
    <property type="entry name" value="Amine oxidase catalytic domain"/>
    <property type="match status" value="1"/>
</dbReference>
<dbReference type="Pfam" id="PF01179">
    <property type="entry name" value="Cu_amine_oxid"/>
    <property type="match status" value="1"/>
</dbReference>
<dbReference type="EMBL" id="GL377302">
    <property type="protein sequence ID" value="EFJ03760.1"/>
    <property type="molecule type" value="Genomic_DNA"/>
</dbReference>
<evidence type="ECO:0000256" key="13">
    <source>
        <dbReference type="PIRSR" id="PIRSR600269-51"/>
    </source>
</evidence>
<evidence type="ECO:0000313" key="20">
    <source>
        <dbReference type="Proteomes" id="UP000007431"/>
    </source>
</evidence>
<evidence type="ECO:0000256" key="11">
    <source>
        <dbReference type="ARBA" id="ARBA00048032"/>
    </source>
</evidence>
<comment type="cofactor">
    <cofactor evidence="2">
        <name>Mn(2+)</name>
        <dbReference type="ChEBI" id="CHEBI:29035"/>
    </cofactor>
</comment>
<reference evidence="19 20" key="1">
    <citation type="journal article" date="2010" name="Nat. Biotechnol.">
        <title>Genome sequence of the model mushroom Schizophyllum commune.</title>
        <authorList>
            <person name="Ohm R.A."/>
            <person name="de Jong J.F."/>
            <person name="Lugones L.G."/>
            <person name="Aerts A."/>
            <person name="Kothe E."/>
            <person name="Stajich J.E."/>
            <person name="de Vries R.P."/>
            <person name="Record E."/>
            <person name="Levasseur A."/>
            <person name="Baker S.E."/>
            <person name="Bartholomew K.A."/>
            <person name="Coutinho P.M."/>
            <person name="Erdmann S."/>
            <person name="Fowler T.J."/>
            <person name="Gathman A.C."/>
            <person name="Lombard V."/>
            <person name="Henrissat B."/>
            <person name="Knabe N."/>
            <person name="Kuees U."/>
            <person name="Lilly W.W."/>
            <person name="Lindquist E."/>
            <person name="Lucas S."/>
            <person name="Magnuson J.K."/>
            <person name="Piumi F."/>
            <person name="Raudaskoski M."/>
            <person name="Salamov A."/>
            <person name="Schmutz J."/>
            <person name="Schwarze F.W.M.R."/>
            <person name="vanKuyk P.A."/>
            <person name="Horton J.S."/>
            <person name="Grigoriev I.V."/>
            <person name="Woesten H.A.B."/>
        </authorList>
    </citation>
    <scope>NUCLEOTIDE SEQUENCE [LARGE SCALE GENOMIC DNA]</scope>
    <source>
        <strain evidence="20">H4-8 / FGSC 9210</strain>
    </source>
</reference>
<dbReference type="PROSITE" id="PS01165">
    <property type="entry name" value="COPPER_AMINE_OXID_2"/>
    <property type="match status" value="1"/>
</dbReference>
<dbReference type="GO" id="GO:0009308">
    <property type="term" value="P:amine metabolic process"/>
    <property type="evidence" value="ECO:0007669"/>
    <property type="project" value="UniProtKB-UniRule"/>
</dbReference>
<dbReference type="OMA" id="QDGNIEC"/>
<dbReference type="InterPro" id="IPR000269">
    <property type="entry name" value="Cu_amine_oxidase"/>
</dbReference>
<feature type="region of interest" description="Disordered" evidence="15">
    <location>
        <begin position="1"/>
        <end position="29"/>
    </location>
</feature>
<dbReference type="InterPro" id="IPR019191">
    <property type="entry name" value="Essential_protein_Yae1_N"/>
</dbReference>
<keyword evidence="10" id="KW-0464">Manganese</keyword>
<dbReference type="eggNOG" id="KOG1186">
    <property type="taxonomic scope" value="Eukaryota"/>
</dbReference>
<feature type="compositionally biased region" description="Basic and acidic residues" evidence="15">
    <location>
        <begin position="639"/>
        <end position="648"/>
    </location>
</feature>
<dbReference type="InterPro" id="IPR015798">
    <property type="entry name" value="Cu_amine_oxidase_C"/>
</dbReference>
<comment type="catalytic activity">
    <reaction evidence="11">
        <text>a primary methyl amine + O2 + H2O = an aldehyde + H2O2 + NH4(+)</text>
        <dbReference type="Rhea" id="RHEA:16153"/>
        <dbReference type="ChEBI" id="CHEBI:15377"/>
        <dbReference type="ChEBI" id="CHEBI:15379"/>
        <dbReference type="ChEBI" id="CHEBI:16240"/>
        <dbReference type="ChEBI" id="CHEBI:17478"/>
        <dbReference type="ChEBI" id="CHEBI:28938"/>
        <dbReference type="ChEBI" id="CHEBI:228804"/>
        <dbReference type="EC" id="1.4.3.21"/>
    </reaction>
</comment>
<evidence type="ECO:0000259" key="18">
    <source>
        <dbReference type="Pfam" id="PF09811"/>
    </source>
</evidence>
<evidence type="ECO:0000256" key="9">
    <source>
        <dbReference type="ARBA" id="ARBA00023008"/>
    </source>
</evidence>
<dbReference type="InParanoid" id="D8PQD1"/>
<dbReference type="Proteomes" id="UP000007431">
    <property type="component" value="Unassembled WGS sequence"/>
</dbReference>
<name>D8PQD1_SCHCM</name>
<comment type="cofactor">
    <cofactor evidence="14">
        <name>Cu cation</name>
        <dbReference type="ChEBI" id="CHEBI:23378"/>
    </cofactor>
    <text evidence="14">Contains 1 topaquinone per subunit.</text>
</comment>
<dbReference type="InterPro" id="IPR049948">
    <property type="entry name" value="Cu_Am_ox_TPQ-bd"/>
</dbReference>
<evidence type="ECO:0000256" key="10">
    <source>
        <dbReference type="ARBA" id="ARBA00023211"/>
    </source>
</evidence>
<dbReference type="Pfam" id="PF02728">
    <property type="entry name" value="Cu_amine_oxidN3"/>
    <property type="match status" value="1"/>
</dbReference>
<comment type="subunit">
    <text evidence="5">Homodimer.</text>
</comment>
<dbReference type="GO" id="GO:0008131">
    <property type="term" value="F:primary methylamine oxidase activity"/>
    <property type="evidence" value="ECO:0007669"/>
    <property type="project" value="UniProtKB-EC"/>
</dbReference>
<comment type="cofactor">
    <cofactor evidence="1">
        <name>Cu cation</name>
        <dbReference type="ChEBI" id="CHEBI:23378"/>
    </cofactor>
</comment>
<gene>
    <name evidence="19" type="ORF">SCHCODRAFT_255523</name>
</gene>
<feature type="region of interest" description="Disordered" evidence="15">
    <location>
        <begin position="624"/>
        <end position="650"/>
    </location>
</feature>
<feature type="compositionally biased region" description="Basic and acidic residues" evidence="15">
    <location>
        <begin position="16"/>
        <end position="28"/>
    </location>
</feature>
<dbReference type="Pfam" id="PF09811">
    <property type="entry name" value="Yae1_N"/>
    <property type="match status" value="1"/>
</dbReference>
<dbReference type="Gene3D" id="2.70.98.20">
    <property type="entry name" value="Copper amine oxidase, catalytic domain"/>
    <property type="match status" value="1"/>
</dbReference>
<evidence type="ECO:0000256" key="4">
    <source>
        <dbReference type="ARBA" id="ARBA00007983"/>
    </source>
</evidence>
<keyword evidence="7 12" id="KW-0801">TPQ</keyword>
<evidence type="ECO:0000256" key="1">
    <source>
        <dbReference type="ARBA" id="ARBA00001935"/>
    </source>
</evidence>
<evidence type="ECO:0000259" key="16">
    <source>
        <dbReference type="Pfam" id="PF01179"/>
    </source>
</evidence>
<dbReference type="InterPro" id="IPR036460">
    <property type="entry name" value="Cu_amine_oxidase_C_sf"/>
</dbReference>
<dbReference type="eggNOG" id="KOG4595">
    <property type="taxonomic scope" value="Eukaryota"/>
</dbReference>
<dbReference type="PROSITE" id="PS01164">
    <property type="entry name" value="COPPER_AMINE_OXID_1"/>
    <property type="match status" value="1"/>
</dbReference>
<dbReference type="PANTHER" id="PTHR10638:SF86">
    <property type="entry name" value="COPPER AMINE OXIDASE 1-RELATED"/>
    <property type="match status" value="1"/>
</dbReference>
<keyword evidence="8 14" id="KW-0560">Oxidoreductase</keyword>
<dbReference type="EC" id="1.4.3.-" evidence="14"/>
<evidence type="ECO:0000256" key="14">
    <source>
        <dbReference type="RuleBase" id="RU000672"/>
    </source>
</evidence>
<dbReference type="GO" id="GO:0048038">
    <property type="term" value="F:quinone binding"/>
    <property type="evidence" value="ECO:0007669"/>
    <property type="project" value="InterPro"/>
</dbReference>
<feature type="domain" description="Essential protein Yae1 N-terminal" evidence="18">
    <location>
        <begin position="767"/>
        <end position="805"/>
    </location>
</feature>
<dbReference type="AlphaFoldDB" id="D8PQD1"/>
<keyword evidence="20" id="KW-1185">Reference proteome</keyword>
<evidence type="ECO:0000259" key="17">
    <source>
        <dbReference type="Pfam" id="PF02728"/>
    </source>
</evidence>
<dbReference type="STRING" id="578458.D8PQD1"/>
<organism evidence="20">
    <name type="scientific">Schizophyllum commune (strain H4-8 / FGSC 9210)</name>
    <name type="common">Split gill fungus</name>
    <dbReference type="NCBI Taxonomy" id="578458"/>
    <lineage>
        <taxon>Eukaryota</taxon>
        <taxon>Fungi</taxon>
        <taxon>Dikarya</taxon>
        <taxon>Basidiomycota</taxon>
        <taxon>Agaricomycotina</taxon>
        <taxon>Agaricomycetes</taxon>
        <taxon>Agaricomycetidae</taxon>
        <taxon>Agaricales</taxon>
        <taxon>Schizophyllaceae</taxon>
        <taxon>Schizophyllum</taxon>
    </lineage>
</organism>
<evidence type="ECO:0000313" key="19">
    <source>
        <dbReference type="EMBL" id="EFJ03760.1"/>
    </source>
</evidence>
<feature type="region of interest" description="Disordered" evidence="15">
    <location>
        <begin position="877"/>
        <end position="908"/>
    </location>
</feature>
<evidence type="ECO:0000256" key="6">
    <source>
        <dbReference type="ARBA" id="ARBA00022723"/>
    </source>
</evidence>
<proteinExistence type="inferred from homology"/>
<dbReference type="SUPFAM" id="SSF54416">
    <property type="entry name" value="Amine oxidase N-terminal region"/>
    <property type="match status" value="2"/>
</dbReference>
<keyword evidence="9 14" id="KW-0186">Copper</keyword>
<evidence type="ECO:0000256" key="2">
    <source>
        <dbReference type="ARBA" id="ARBA00001936"/>
    </source>
</evidence>
<dbReference type="HOGENOM" id="CLU_011500_3_2_1"/>
<protein>
    <recommendedName>
        <fullName evidence="14">Amine oxidase</fullName>
        <ecNumber evidence="14">1.4.3.-</ecNumber>
    </recommendedName>
</protein>
<comment type="similarity">
    <text evidence="4 14">Belongs to the copper/topaquinone oxidase family.</text>
</comment>
<dbReference type="FunCoup" id="D8PQD1">
    <property type="interactions" value="51"/>
</dbReference>
<keyword evidence="6 14" id="KW-0479">Metal-binding</keyword>
<feature type="domain" description="Copper amine oxidase catalytic" evidence="16">
    <location>
        <begin position="292"/>
        <end position="700"/>
    </location>
</feature>
<comment type="PTM">
    <text evidence="13 14">Topaquinone (TPQ) is generated by copper-dependent autoxidation of a specific tyrosyl residue.</text>
</comment>
<dbReference type="Gene3D" id="3.10.450.40">
    <property type="match status" value="2"/>
</dbReference>
<feature type="domain" description="Copper amine oxidase N3-terminal" evidence="17">
    <location>
        <begin position="133"/>
        <end position="226"/>
    </location>
</feature>
<evidence type="ECO:0000256" key="3">
    <source>
        <dbReference type="ARBA" id="ARBA00001947"/>
    </source>
</evidence>
<dbReference type="InterPro" id="IPR016182">
    <property type="entry name" value="Cu_amine_oxidase_N-reg"/>
</dbReference>
<evidence type="ECO:0000256" key="8">
    <source>
        <dbReference type="ARBA" id="ARBA00023002"/>
    </source>
</evidence>
<dbReference type="GO" id="GO:0005507">
    <property type="term" value="F:copper ion binding"/>
    <property type="evidence" value="ECO:0007669"/>
    <property type="project" value="InterPro"/>
</dbReference>
<evidence type="ECO:0000256" key="12">
    <source>
        <dbReference type="PIRSR" id="PIRSR600269-50"/>
    </source>
</evidence>
<dbReference type="VEuPathDB" id="FungiDB:SCHCODRAFT_01143627"/>
<feature type="active site" description="Schiff-base intermediate with substrate; via topaquinone" evidence="12">
    <location>
        <position position="449"/>
    </location>
</feature>
<comment type="cofactor">
    <cofactor evidence="3">
        <name>Zn(2+)</name>
        <dbReference type="ChEBI" id="CHEBI:29105"/>
    </cofactor>
</comment>
<feature type="modified residue" description="2',4',5'-topaquinone" evidence="13">
    <location>
        <position position="449"/>
    </location>
</feature>
<sequence length="924" mass="101891">MSATVVPGTASGIENSTKDSTHAPKHPLDPLTPEEIAAVCLVVRHHTANIPDINALKFITCSLLPPPKRQVLAHLGIPLTPGGKPEPATPIIRRAEVDFLELAAGTAYNVVLSLGEGQWSVDALDRLPEGTQPQISVQELVAAEKTVKADKRVQQLAKEVGIEPDQIVCDGWSIGYDPRFPQQERVQQALVFARFGEHENLYAHPMDFIPVLDSNAEKVLHIDFPPRYTASANGPTLSVPTTAPGELGDASAGLAAAKRERIPPPKKAFDFLPDLMEKSEPDFKPREGLKPPEGVSFKVNGHELEWQNWKMHISFTHREGIALSTITYNDNGEIRPIFYRLSLAEMVVPYGAPEFPHSRKFAFDSGEYGMGTMANELSLGCDCLGQIHYLPGSFVANDGSAIIIKNVICIHEEDNGVLWKHSDYRPNGRSHTARRRRLVVSMVCTLANYEYIWNYHFYQDGSIELEVRLTGILQVYVGADGEPSPHGTWVAPNVNAHYHQHMFSVRVDPMVDGLQNSVVETDVVMSDAPTGSAQNFAGNSFTTKESLIKQEGSRQYDLAADRRWRIVNSGRKHYSSNANVGYSIGMKGGVVPSFVRDDGWCASRAGFVKAPLWVVRDVEGPKGSRMWPSGKYVPQTRTTPEDSLEKWSKGGQSVEDEDIVVYVTIGTTHIPRPEDWPVMPVDHLNVTFKPQSFFAKNPSMDVPAAKDTHSVSAFSNERGSLSSGNIGSSGRTVISEFPLFLSKTVIMADAFDLEALVHVEQDFYDSGFKDGFDHGRIHGLIEGRALGREKGFEMWEELGFYEGFALMWQAVYTHQGRTDDRAMNHIKHLLNLISHFPRVNPSISDSPSQVDIPKLFRQIRSRYKALCATLGVRPSLRAASTEGTPDGADSPSEDMESAPAKVPQGPIWSVNSIDKSSAGVEISL</sequence>
<accession>D8PQD1</accession>
<evidence type="ECO:0000256" key="7">
    <source>
        <dbReference type="ARBA" id="ARBA00022772"/>
    </source>
</evidence>
<dbReference type="InterPro" id="IPR049947">
    <property type="entry name" value="Cu_Am_Ox_Cu-bd"/>
</dbReference>
<dbReference type="PANTHER" id="PTHR10638">
    <property type="entry name" value="COPPER AMINE OXIDASE"/>
    <property type="match status" value="1"/>
</dbReference>
<evidence type="ECO:0000256" key="15">
    <source>
        <dbReference type="SAM" id="MobiDB-lite"/>
    </source>
</evidence>
<feature type="active site" description="Proton acceptor" evidence="12">
    <location>
        <position position="364"/>
    </location>
</feature>
<dbReference type="InterPro" id="IPR015802">
    <property type="entry name" value="Cu_amine_oxidase_N3"/>
</dbReference>
<evidence type="ECO:0000256" key="5">
    <source>
        <dbReference type="ARBA" id="ARBA00011738"/>
    </source>
</evidence>